<dbReference type="GO" id="GO:0051213">
    <property type="term" value="F:dioxygenase activity"/>
    <property type="evidence" value="ECO:0007669"/>
    <property type="project" value="UniProtKB-KW"/>
</dbReference>
<dbReference type="CDD" id="cd20302">
    <property type="entry name" value="cupin_DAD"/>
    <property type="match status" value="1"/>
</dbReference>
<dbReference type="SUPFAM" id="SSF51182">
    <property type="entry name" value="RmlC-like cupins"/>
    <property type="match status" value="1"/>
</dbReference>
<dbReference type="EMBL" id="JACASI010000010">
    <property type="protein sequence ID" value="MCQ3828173.1"/>
    <property type="molecule type" value="Genomic_DNA"/>
</dbReference>
<dbReference type="InterPro" id="IPR025979">
    <property type="entry name" value="ChrR-like_cupin_dom"/>
</dbReference>
<protein>
    <submittedName>
        <fullName evidence="2">2,4'-dihydroxyacetophenone dioxygenase family protein</fullName>
    </submittedName>
</protein>
<keyword evidence="3" id="KW-1185">Reference proteome</keyword>
<dbReference type="Gene3D" id="2.60.120.10">
    <property type="entry name" value="Jelly Rolls"/>
    <property type="match status" value="1"/>
</dbReference>
<evidence type="ECO:0000313" key="3">
    <source>
        <dbReference type="Proteomes" id="UP001205566"/>
    </source>
</evidence>
<reference evidence="2" key="1">
    <citation type="thesis" date="2020" institute="Technische Universitat Dresden" country="Dresden, Germany">
        <title>The Agarolytic System of Microbulbifer elongatus PORT2, Isolated from Batu Karas, Pangandaran West Java Indonesia.</title>
        <authorList>
            <person name="Anggraeni S.R."/>
        </authorList>
    </citation>
    <scope>NUCLEOTIDE SEQUENCE</scope>
    <source>
        <strain evidence="2">PORT2</strain>
    </source>
</reference>
<feature type="domain" description="ChrR-like cupin" evidence="1">
    <location>
        <begin position="9"/>
        <end position="103"/>
    </location>
</feature>
<name>A0ABT1NWA2_9GAMM</name>
<comment type="caution">
    <text evidence="2">The sequence shown here is derived from an EMBL/GenBank/DDBJ whole genome shotgun (WGS) entry which is preliminary data.</text>
</comment>
<evidence type="ECO:0000259" key="1">
    <source>
        <dbReference type="Pfam" id="PF12973"/>
    </source>
</evidence>
<dbReference type="InterPro" id="IPR014710">
    <property type="entry name" value="RmlC-like_jellyroll"/>
</dbReference>
<organism evidence="2 3">
    <name type="scientific">Microbulbifer elongatus</name>
    <dbReference type="NCBI Taxonomy" id="86173"/>
    <lineage>
        <taxon>Bacteria</taxon>
        <taxon>Pseudomonadati</taxon>
        <taxon>Pseudomonadota</taxon>
        <taxon>Gammaproteobacteria</taxon>
        <taxon>Cellvibrionales</taxon>
        <taxon>Microbulbiferaceae</taxon>
        <taxon>Microbulbifer</taxon>
    </lineage>
</organism>
<dbReference type="Proteomes" id="UP001205566">
    <property type="component" value="Unassembled WGS sequence"/>
</dbReference>
<dbReference type="Pfam" id="PF12973">
    <property type="entry name" value="Cupin_7"/>
    <property type="match status" value="1"/>
</dbReference>
<accession>A0ABT1NWA2</accession>
<keyword evidence="2" id="KW-0560">Oxidoreductase</keyword>
<sequence length="156" mass="17430">MFFETIDTACIDPNDLPWTPFTPYTDEVHVKLLRVDPVKGETVTMLRAPVGMQLPKHHHSGTVQLYTIAGAWKYLEHDWVAKPGDVVLETAGSSHTPVGVEGYGDEIITFQITTGDLLYLDENDQVCAIENWKSAMDRYLAYCHANDVAPKDLSHA</sequence>
<gene>
    <name evidence="2" type="ORF">HXX02_01805</name>
</gene>
<keyword evidence="2" id="KW-0223">Dioxygenase</keyword>
<dbReference type="InterPro" id="IPR011051">
    <property type="entry name" value="RmlC_Cupin_sf"/>
</dbReference>
<evidence type="ECO:0000313" key="2">
    <source>
        <dbReference type="EMBL" id="MCQ3828173.1"/>
    </source>
</evidence>
<proteinExistence type="predicted"/>